<comment type="caution">
    <text evidence="2">The sequence shown here is derived from an EMBL/GenBank/DDBJ whole genome shotgun (WGS) entry which is preliminary data.</text>
</comment>
<gene>
    <name evidence="2" type="ORF">UPYG_G00349680</name>
</gene>
<evidence type="ECO:0000313" key="2">
    <source>
        <dbReference type="EMBL" id="KAL0963099.1"/>
    </source>
</evidence>
<organism evidence="2 3">
    <name type="scientific">Umbra pygmaea</name>
    <name type="common">Eastern mudminnow</name>
    <dbReference type="NCBI Taxonomy" id="75934"/>
    <lineage>
        <taxon>Eukaryota</taxon>
        <taxon>Metazoa</taxon>
        <taxon>Chordata</taxon>
        <taxon>Craniata</taxon>
        <taxon>Vertebrata</taxon>
        <taxon>Euteleostomi</taxon>
        <taxon>Actinopterygii</taxon>
        <taxon>Neopterygii</taxon>
        <taxon>Teleostei</taxon>
        <taxon>Protacanthopterygii</taxon>
        <taxon>Esociformes</taxon>
        <taxon>Umbridae</taxon>
        <taxon>Umbra</taxon>
    </lineage>
</organism>
<proteinExistence type="predicted"/>
<evidence type="ECO:0000256" key="1">
    <source>
        <dbReference type="SAM" id="MobiDB-lite"/>
    </source>
</evidence>
<sequence>MITKTVVKMAAVKCFLGFVLVVGEIKVLCFPSGESDKLKTLSLQGLQGHLHTSGSSGGSPAATTTKTKPPAPSQTTSLAAIAQSVTDSGTIHVRSLDGCRWVCPRRVCFRHPCCFRRCNPL</sequence>
<keyword evidence="3" id="KW-1185">Reference proteome</keyword>
<dbReference type="AlphaFoldDB" id="A0ABD0VXY9"/>
<evidence type="ECO:0008006" key="4">
    <source>
        <dbReference type="Google" id="ProtNLM"/>
    </source>
</evidence>
<feature type="compositionally biased region" description="Low complexity" evidence="1">
    <location>
        <begin position="58"/>
        <end position="75"/>
    </location>
</feature>
<accession>A0ABD0VXY9</accession>
<protein>
    <recommendedName>
        <fullName evidence="4">Secreted protein</fullName>
    </recommendedName>
</protein>
<dbReference type="EMBL" id="JAGEUA010000011">
    <property type="protein sequence ID" value="KAL0963099.1"/>
    <property type="molecule type" value="Genomic_DNA"/>
</dbReference>
<evidence type="ECO:0000313" key="3">
    <source>
        <dbReference type="Proteomes" id="UP001557470"/>
    </source>
</evidence>
<dbReference type="Proteomes" id="UP001557470">
    <property type="component" value="Unassembled WGS sequence"/>
</dbReference>
<name>A0ABD0VXY9_UMBPY</name>
<reference evidence="2 3" key="1">
    <citation type="submission" date="2024-06" db="EMBL/GenBank/DDBJ databases">
        <authorList>
            <person name="Pan Q."/>
            <person name="Wen M."/>
            <person name="Jouanno E."/>
            <person name="Zahm M."/>
            <person name="Klopp C."/>
            <person name="Cabau C."/>
            <person name="Louis A."/>
            <person name="Berthelot C."/>
            <person name="Parey E."/>
            <person name="Roest Crollius H."/>
            <person name="Montfort J."/>
            <person name="Robinson-Rechavi M."/>
            <person name="Bouchez O."/>
            <person name="Lampietro C."/>
            <person name="Lopez Roques C."/>
            <person name="Donnadieu C."/>
            <person name="Postlethwait J."/>
            <person name="Bobe J."/>
            <person name="Verreycken H."/>
            <person name="Guiguen Y."/>
        </authorList>
    </citation>
    <scope>NUCLEOTIDE SEQUENCE [LARGE SCALE GENOMIC DNA]</scope>
    <source>
        <strain evidence="2">Up_M1</strain>
        <tissue evidence="2">Testis</tissue>
    </source>
</reference>
<feature type="region of interest" description="Disordered" evidence="1">
    <location>
        <begin position="49"/>
        <end position="75"/>
    </location>
</feature>